<accession>C0BWV6</accession>
<name>C0BWV6_9FIRM</name>
<dbReference type="InterPro" id="IPR016181">
    <property type="entry name" value="Acyl_CoA_acyltransferase"/>
</dbReference>
<keyword evidence="5" id="KW-1185">Reference proteome</keyword>
<dbReference type="Pfam" id="PF13420">
    <property type="entry name" value="Acetyltransf_4"/>
    <property type="match status" value="1"/>
</dbReference>
<evidence type="ECO:0000256" key="2">
    <source>
        <dbReference type="ARBA" id="ARBA00023315"/>
    </source>
</evidence>
<feature type="domain" description="N-acetyltransferase" evidence="3">
    <location>
        <begin position="1"/>
        <end position="162"/>
    </location>
</feature>
<evidence type="ECO:0000256" key="1">
    <source>
        <dbReference type="ARBA" id="ARBA00022679"/>
    </source>
</evidence>
<keyword evidence="2" id="KW-0012">Acyltransferase</keyword>
<dbReference type="GO" id="GO:0016747">
    <property type="term" value="F:acyltransferase activity, transferring groups other than amino-acyl groups"/>
    <property type="evidence" value="ECO:0007669"/>
    <property type="project" value="InterPro"/>
</dbReference>
<dbReference type="Proteomes" id="UP000004893">
    <property type="component" value="Unassembled WGS sequence"/>
</dbReference>
<reference evidence="4" key="1">
    <citation type="submission" date="2009-02" db="EMBL/GenBank/DDBJ databases">
        <authorList>
            <person name="Fulton L."/>
            <person name="Clifton S."/>
            <person name="Fulton B."/>
            <person name="Xu J."/>
            <person name="Minx P."/>
            <person name="Pepin K.H."/>
            <person name="Johnson M."/>
            <person name="Bhonagiri V."/>
            <person name="Nash W.E."/>
            <person name="Mardis E.R."/>
            <person name="Wilson R.K."/>
        </authorList>
    </citation>
    <scope>NUCLEOTIDE SEQUENCE [LARGE SCALE GENOMIC DNA]</scope>
    <source>
        <strain evidence="4">DSM 15053</strain>
    </source>
</reference>
<dbReference type="InterPro" id="IPR000182">
    <property type="entry name" value="GNAT_dom"/>
</dbReference>
<dbReference type="AlphaFoldDB" id="C0BWV6"/>
<sequence length="193" mass="22529">MKIRMAEEKDAAALLAVYAYYVEQTAVTFEYKVPSTEEFTRRMRSVKEKYPYLMAEEDGEVCGYAYVSAFKDRAAYDWAVETTVYVDRQKRSFGVGRRLYETLEEILKLQNIINLNACIAWPNPDSISFHERMGYKTAGHFTKCGYKQGRWYDMVWMEKMLGGHPLKPEPVVRADEIDRDTLEKILGRTGWTK</sequence>
<evidence type="ECO:0000259" key="3">
    <source>
        <dbReference type="PROSITE" id="PS51186"/>
    </source>
</evidence>
<dbReference type="PANTHER" id="PTHR43072">
    <property type="entry name" value="N-ACETYLTRANSFERASE"/>
    <property type="match status" value="1"/>
</dbReference>
<evidence type="ECO:0000313" key="4">
    <source>
        <dbReference type="EMBL" id="EEG75554.1"/>
    </source>
</evidence>
<protein>
    <submittedName>
        <fullName evidence="4">Acetyltransferase, GNAT family</fullName>
    </submittedName>
</protein>
<organism evidence="4 5">
    <name type="scientific">[Clostridium] hylemonae DSM 15053</name>
    <dbReference type="NCBI Taxonomy" id="553973"/>
    <lineage>
        <taxon>Bacteria</taxon>
        <taxon>Bacillati</taxon>
        <taxon>Bacillota</taxon>
        <taxon>Clostridia</taxon>
        <taxon>Lachnospirales</taxon>
        <taxon>Lachnospiraceae</taxon>
    </lineage>
</organism>
<dbReference type="SUPFAM" id="SSF55729">
    <property type="entry name" value="Acyl-CoA N-acyltransferases (Nat)"/>
    <property type="match status" value="1"/>
</dbReference>
<reference evidence="4" key="2">
    <citation type="submission" date="2013-06" db="EMBL/GenBank/DDBJ databases">
        <title>Draft genome sequence of Clostridium hylemonae (DSM 15053).</title>
        <authorList>
            <person name="Sudarsanam P."/>
            <person name="Ley R."/>
            <person name="Guruge J."/>
            <person name="Turnbaugh P.J."/>
            <person name="Mahowald M."/>
            <person name="Liep D."/>
            <person name="Gordon J."/>
        </authorList>
    </citation>
    <scope>NUCLEOTIDE SEQUENCE</scope>
    <source>
        <strain evidence="4">DSM 15053</strain>
    </source>
</reference>
<proteinExistence type="predicted"/>
<dbReference type="RefSeq" id="WP_006441622.1">
    <property type="nucleotide sequence ID" value="NZ_CP036524.1"/>
</dbReference>
<dbReference type="OrthoDB" id="9798006at2"/>
<dbReference type="CDD" id="cd04301">
    <property type="entry name" value="NAT_SF"/>
    <property type="match status" value="1"/>
</dbReference>
<dbReference type="PANTHER" id="PTHR43072:SF23">
    <property type="entry name" value="UPF0039 PROTEIN C11D3.02C"/>
    <property type="match status" value="1"/>
</dbReference>
<comment type="caution">
    <text evidence="4">The sequence shown here is derived from an EMBL/GenBank/DDBJ whole genome shotgun (WGS) entry which is preliminary data.</text>
</comment>
<dbReference type="PROSITE" id="PS51186">
    <property type="entry name" value="GNAT"/>
    <property type="match status" value="1"/>
</dbReference>
<dbReference type="EMBL" id="ABYI02000007">
    <property type="protein sequence ID" value="EEG75554.1"/>
    <property type="molecule type" value="Genomic_DNA"/>
</dbReference>
<keyword evidence="1" id="KW-0808">Transferase</keyword>
<gene>
    <name evidence="4" type="ORF">CLOHYLEM_04290</name>
</gene>
<dbReference type="HOGENOM" id="CLU_013985_4_2_9"/>
<dbReference type="STRING" id="553973.CLOHYLEM_04290"/>
<dbReference type="eggNOG" id="COG1247">
    <property type="taxonomic scope" value="Bacteria"/>
</dbReference>
<dbReference type="Gene3D" id="3.40.630.30">
    <property type="match status" value="1"/>
</dbReference>
<evidence type="ECO:0000313" key="5">
    <source>
        <dbReference type="Proteomes" id="UP000004893"/>
    </source>
</evidence>